<evidence type="ECO:0000313" key="1">
    <source>
        <dbReference type="EMBL" id="MBV3381927.1"/>
    </source>
</evidence>
<gene>
    <name evidence="1" type="ORF">KSV97_01540</name>
    <name evidence="2" type="ORF">KSW06_01555</name>
</gene>
<dbReference type="Pfam" id="PF08843">
    <property type="entry name" value="AbiEii"/>
    <property type="match status" value="1"/>
</dbReference>
<evidence type="ECO:0000313" key="4">
    <source>
        <dbReference type="Proteomes" id="UP001197492"/>
    </source>
</evidence>
<keyword evidence="4" id="KW-1185">Reference proteome</keyword>
<keyword evidence="1" id="KW-0808">Transferase</keyword>
<dbReference type="Proteomes" id="UP001197492">
    <property type="component" value="Unassembled WGS sequence"/>
</dbReference>
<dbReference type="EMBL" id="JAHOEL010000005">
    <property type="protein sequence ID" value="MBV3391952.1"/>
    <property type="molecule type" value="Genomic_DNA"/>
</dbReference>
<dbReference type="Proteomes" id="UP001196408">
    <property type="component" value="Unassembled WGS sequence"/>
</dbReference>
<comment type="caution">
    <text evidence="1">The sequence shown here is derived from an EMBL/GenBank/DDBJ whole genome shotgun (WGS) entry which is preliminary data.</text>
</comment>
<evidence type="ECO:0000313" key="3">
    <source>
        <dbReference type="Proteomes" id="UP001196408"/>
    </source>
</evidence>
<dbReference type="InterPro" id="IPR014942">
    <property type="entry name" value="AbiEii"/>
</dbReference>
<dbReference type="AlphaFoldDB" id="A0AAW4MVD4"/>
<evidence type="ECO:0000313" key="2">
    <source>
        <dbReference type="EMBL" id="MBV3391952.1"/>
    </source>
</evidence>
<name>A0AAW4MVD4_9FIRM</name>
<sequence length="275" mass="31819">MQLKAIIKNISKEKQISAQLVMQNFMLERLLERISISKYHHNFVLKGGFLIAAMVGLDTRATMDMDATIKDWPVNEESIKKMFFDICNTDLHDNITFELKKICEIREGDKYTGYRVSISANYPPMAVPLKLDITTGDKVTPEAIRYGYKLLLEDKEISVLAYNLETIMAEKLESIVSRGDQNTRLRDYYDVYILMKLQYKNIEPEYLKAALDATSKKRGTSEVLRDYKNIIAVVKKSGVMNSQWRTYQKNFEYAADISFDEACDAVMHMMDMYSL</sequence>
<organism evidence="1 3">
    <name type="scientific">Catenibacterium mitsuokai</name>
    <dbReference type="NCBI Taxonomy" id="100886"/>
    <lineage>
        <taxon>Bacteria</taxon>
        <taxon>Bacillati</taxon>
        <taxon>Bacillota</taxon>
        <taxon>Erysipelotrichia</taxon>
        <taxon>Erysipelotrichales</taxon>
        <taxon>Coprobacillaceae</taxon>
        <taxon>Catenibacterium</taxon>
    </lineage>
</organism>
<protein>
    <submittedName>
        <fullName evidence="1">Nucleotidyl transferase AbiEii/AbiGii toxin family protein</fullName>
    </submittedName>
</protein>
<dbReference type="GO" id="GO:0016740">
    <property type="term" value="F:transferase activity"/>
    <property type="evidence" value="ECO:0007669"/>
    <property type="project" value="UniProtKB-KW"/>
</dbReference>
<accession>A0AAW4MVD4</accession>
<proteinExistence type="predicted"/>
<dbReference type="EMBL" id="JAHOEF010000005">
    <property type="protein sequence ID" value="MBV3381927.1"/>
    <property type="molecule type" value="Genomic_DNA"/>
</dbReference>
<reference evidence="1 4" key="1">
    <citation type="submission" date="2021-06" db="EMBL/GenBank/DDBJ databases">
        <title>Collection of gut derived symbiotic bacterial strains cultured from healthy donors.</title>
        <authorList>
            <person name="Lin H."/>
            <person name="Littmann E."/>
            <person name="Pamer E.G."/>
        </authorList>
    </citation>
    <scope>NUCLEOTIDE SEQUENCE</scope>
    <source>
        <strain evidence="2 4">MSK.21.70</strain>
        <strain evidence="1">MSK.21.82</strain>
    </source>
</reference>